<keyword evidence="5" id="KW-0472">Membrane</keyword>
<feature type="compositionally biased region" description="Low complexity" evidence="4">
    <location>
        <begin position="359"/>
        <end position="368"/>
    </location>
</feature>
<dbReference type="EMBL" id="FN647789">
    <property type="protein sequence ID" value="CBN79551.1"/>
    <property type="molecule type" value="Genomic_DNA"/>
</dbReference>
<keyword evidence="2" id="KW-0067">ATP-binding</keyword>
<keyword evidence="1" id="KW-0547">Nucleotide-binding</keyword>
<evidence type="ECO:0000313" key="7">
    <source>
        <dbReference type="Proteomes" id="UP000002630"/>
    </source>
</evidence>
<dbReference type="GO" id="GO:0005524">
    <property type="term" value="F:ATP binding"/>
    <property type="evidence" value="ECO:0007669"/>
    <property type="project" value="UniProtKB-KW"/>
</dbReference>
<keyword evidence="5" id="KW-1133">Transmembrane helix</keyword>
<name>D8LCN8_ECTSI</name>
<reference evidence="6 7" key="1">
    <citation type="journal article" date="2010" name="Nature">
        <title>The Ectocarpus genome and the independent evolution of multicellularity in brown algae.</title>
        <authorList>
            <person name="Cock J.M."/>
            <person name="Sterck L."/>
            <person name="Rouze P."/>
            <person name="Scornet D."/>
            <person name="Allen A.E."/>
            <person name="Amoutzias G."/>
            <person name="Anthouard V."/>
            <person name="Artiguenave F."/>
            <person name="Aury J.M."/>
            <person name="Badger J.H."/>
            <person name="Beszteri B."/>
            <person name="Billiau K."/>
            <person name="Bonnet E."/>
            <person name="Bothwell J.H."/>
            <person name="Bowler C."/>
            <person name="Boyen C."/>
            <person name="Brownlee C."/>
            <person name="Carrano C.J."/>
            <person name="Charrier B."/>
            <person name="Cho G.Y."/>
            <person name="Coelho S.M."/>
            <person name="Collen J."/>
            <person name="Corre E."/>
            <person name="Da Silva C."/>
            <person name="Delage L."/>
            <person name="Delaroque N."/>
            <person name="Dittami S.M."/>
            <person name="Doulbeau S."/>
            <person name="Elias M."/>
            <person name="Farnham G."/>
            <person name="Gachon C.M."/>
            <person name="Gschloessl B."/>
            <person name="Heesch S."/>
            <person name="Jabbari K."/>
            <person name="Jubin C."/>
            <person name="Kawai H."/>
            <person name="Kimura K."/>
            <person name="Kloareg B."/>
            <person name="Kupper F.C."/>
            <person name="Lang D."/>
            <person name="Le Bail A."/>
            <person name="Leblanc C."/>
            <person name="Lerouge P."/>
            <person name="Lohr M."/>
            <person name="Lopez P.J."/>
            <person name="Martens C."/>
            <person name="Maumus F."/>
            <person name="Michel G."/>
            <person name="Miranda-Saavedra D."/>
            <person name="Morales J."/>
            <person name="Moreau H."/>
            <person name="Motomura T."/>
            <person name="Nagasato C."/>
            <person name="Napoli C.A."/>
            <person name="Nelson D.R."/>
            <person name="Nyvall-Collen P."/>
            <person name="Peters A.F."/>
            <person name="Pommier C."/>
            <person name="Potin P."/>
            <person name="Poulain J."/>
            <person name="Quesneville H."/>
            <person name="Read B."/>
            <person name="Rensing S.A."/>
            <person name="Ritter A."/>
            <person name="Rousvoal S."/>
            <person name="Samanta M."/>
            <person name="Samson G."/>
            <person name="Schroeder D.C."/>
            <person name="Segurens B."/>
            <person name="Strittmatter M."/>
            <person name="Tonon T."/>
            <person name="Tregear J.W."/>
            <person name="Valentin K."/>
            <person name="von Dassow P."/>
            <person name="Yamagishi T."/>
            <person name="Van de Peer Y."/>
            <person name="Wincker P."/>
        </authorList>
    </citation>
    <scope>NUCLEOTIDE SEQUENCE [LARGE SCALE GENOMIC DNA]</scope>
    <source>
        <strain evidence="7">Ec32 / CCAP1310/4</strain>
    </source>
</reference>
<gene>
    <name evidence="6" type="primary">Hsp</name>
    <name evidence="6" type="ORF">Esi_0011_0106</name>
</gene>
<evidence type="ECO:0000256" key="5">
    <source>
        <dbReference type="SAM" id="Phobius"/>
    </source>
</evidence>
<organism evidence="6 7">
    <name type="scientific">Ectocarpus siliculosus</name>
    <name type="common">Brown alga</name>
    <name type="synonym">Conferva siliculosa</name>
    <dbReference type="NCBI Taxonomy" id="2880"/>
    <lineage>
        <taxon>Eukaryota</taxon>
        <taxon>Sar</taxon>
        <taxon>Stramenopiles</taxon>
        <taxon>Ochrophyta</taxon>
        <taxon>PX clade</taxon>
        <taxon>Phaeophyceae</taxon>
        <taxon>Ectocarpales</taxon>
        <taxon>Ectocarpaceae</taxon>
        <taxon>Ectocarpus</taxon>
    </lineage>
</organism>
<evidence type="ECO:0000256" key="4">
    <source>
        <dbReference type="SAM" id="MobiDB-lite"/>
    </source>
</evidence>
<keyword evidence="5" id="KW-0812">Transmembrane</keyword>
<dbReference type="GO" id="GO:0140662">
    <property type="term" value="F:ATP-dependent protein folding chaperone"/>
    <property type="evidence" value="ECO:0007669"/>
    <property type="project" value="InterPro"/>
</dbReference>
<dbReference type="PANTHER" id="PTHR45639">
    <property type="entry name" value="HSC70CB, ISOFORM G-RELATED"/>
    <property type="match status" value="1"/>
</dbReference>
<dbReference type="InParanoid" id="D8LCN8"/>
<dbReference type="GO" id="GO:0030968">
    <property type="term" value="P:endoplasmic reticulum unfolded protein response"/>
    <property type="evidence" value="ECO:0007669"/>
    <property type="project" value="TreeGrafter"/>
</dbReference>
<protein>
    <submittedName>
        <fullName evidence="6">Heat shock protein 70</fullName>
    </submittedName>
</protein>
<feature type="transmembrane region" description="Helical" evidence="5">
    <location>
        <begin position="680"/>
        <end position="701"/>
    </location>
</feature>
<dbReference type="PANTHER" id="PTHR45639:SF3">
    <property type="entry name" value="HYPOXIA UP-REGULATED PROTEIN 1"/>
    <property type="match status" value="1"/>
</dbReference>
<feature type="region of interest" description="Disordered" evidence="4">
    <location>
        <begin position="357"/>
        <end position="399"/>
    </location>
</feature>
<feature type="region of interest" description="Disordered" evidence="4">
    <location>
        <begin position="215"/>
        <end position="235"/>
    </location>
</feature>
<proteinExistence type="predicted"/>
<keyword evidence="3" id="KW-0143">Chaperone</keyword>
<keyword evidence="6" id="KW-0346">Stress response</keyword>
<evidence type="ECO:0000256" key="1">
    <source>
        <dbReference type="ARBA" id="ARBA00022741"/>
    </source>
</evidence>
<accession>D8LCN8</accession>
<dbReference type="Proteomes" id="UP000002630">
    <property type="component" value="Linkage Group LG09"/>
</dbReference>
<dbReference type="InterPro" id="IPR013126">
    <property type="entry name" value="Hsp_70_fam"/>
</dbReference>
<dbReference type="Pfam" id="PF00012">
    <property type="entry name" value="HSP70"/>
    <property type="match status" value="2"/>
</dbReference>
<dbReference type="STRING" id="2880.D8LCN8"/>
<evidence type="ECO:0000256" key="3">
    <source>
        <dbReference type="ARBA" id="ARBA00023186"/>
    </source>
</evidence>
<dbReference type="AlphaFoldDB" id="D8LCN8"/>
<feature type="region of interest" description="Disordered" evidence="4">
    <location>
        <begin position="30"/>
        <end position="54"/>
    </location>
</feature>
<keyword evidence="7" id="KW-1185">Reference proteome</keyword>
<dbReference type="SUPFAM" id="SSF53067">
    <property type="entry name" value="Actin-like ATPase domain"/>
    <property type="match status" value="2"/>
</dbReference>
<dbReference type="InterPro" id="IPR043129">
    <property type="entry name" value="ATPase_NBD"/>
</dbReference>
<dbReference type="Gene3D" id="3.90.640.10">
    <property type="entry name" value="Actin, Chain A, domain 4"/>
    <property type="match status" value="1"/>
</dbReference>
<evidence type="ECO:0000313" key="6">
    <source>
        <dbReference type="EMBL" id="CBN79551.1"/>
    </source>
</evidence>
<dbReference type="EMBL" id="FN649734">
    <property type="protein sequence ID" value="CBN79551.1"/>
    <property type="molecule type" value="Genomic_DNA"/>
</dbReference>
<evidence type="ECO:0000256" key="2">
    <source>
        <dbReference type="ARBA" id="ARBA00022840"/>
    </source>
</evidence>
<dbReference type="Gene3D" id="3.30.30.30">
    <property type="match status" value="1"/>
</dbReference>
<sequence>MSLSTAGVAGGIAPGGGGAGMAMGPGMAFGGTGMGTPSTFRPPPSAPRGGGDSCCGGGGGGGGYDLRAAACEAEEEELDEDTHACLGVDVGTSSIKACLYLKDGGCKTVGGKAPLPAGILIDRKTGVKGVRRWLKSRAGGGQAPAAPAKGVKLFHAVGGGGGGKGNSSSGSGSAGAADGNGAAVVWPLRLLALRGKGAEATQRVQSSLRHDIEVSSVESKEATDDQGDGDTSGVRVLLTSPDAAETKDREVWVTPEEVLAMLLAGVKAKAEEAHGVMIKTCNLSAPGCLGDLHRVALQRSVFLAGMVPGRFVGSPLAAAVGYLWGRSNPELKGPDDLILAVGMGASFLDVSLIAPTREASPPSADSADTAVGGGAGGSGGKKKKGKGGGSKGKAGQAEAQGMEYRVRASAGDSACGGLDMDYLVARALLAAVEDSSGPEVASDRALWRNLLDSAKLLRERLSADPKSSVSLKPGCCDADPAFKHSLEVKTVVLYGSCAKTPALLEEVVKMFLDAQIEHPGVGDCAKGAALLLAGSRGLLNALPVTGHDALSHKLGLVDRSKKGAEAVELFPTGSRVPSSITRQFSRKSAGSSGLAVDLEIVEWMEGDKSGERGSASSGGTWVTVQRLGNPLAMQDDRGYPVLAEEVTTLFSLDECGICVNEVESSVLPKKAGGPGSLRRLLNQALIISIVFGLFGGGYWLLYRLEHAGERRQASARIRLTNFYEQHNPEKLSTVEDALARYKGREDILFQRLKKQYGKPIPA</sequence>
<dbReference type="GO" id="GO:0034663">
    <property type="term" value="C:endoplasmic reticulum chaperone complex"/>
    <property type="evidence" value="ECO:0007669"/>
    <property type="project" value="TreeGrafter"/>
</dbReference>
<dbReference type="Gene3D" id="3.30.420.40">
    <property type="match status" value="3"/>
</dbReference>
<dbReference type="OrthoDB" id="248320at2759"/>